<dbReference type="SUPFAM" id="SSF52540">
    <property type="entry name" value="P-loop containing nucleoside triphosphate hydrolases"/>
    <property type="match status" value="1"/>
</dbReference>
<keyword evidence="4" id="KW-1133">Transmembrane helix</keyword>
<dbReference type="InterPro" id="IPR027417">
    <property type="entry name" value="P-loop_NTPase"/>
</dbReference>
<organism evidence="6 7">
    <name type="scientific">Ferruginibacter yonginensis</name>
    <dbReference type="NCBI Taxonomy" id="1310416"/>
    <lineage>
        <taxon>Bacteria</taxon>
        <taxon>Pseudomonadati</taxon>
        <taxon>Bacteroidota</taxon>
        <taxon>Chitinophagia</taxon>
        <taxon>Chitinophagales</taxon>
        <taxon>Chitinophagaceae</taxon>
        <taxon>Ferruginibacter</taxon>
    </lineage>
</organism>
<feature type="transmembrane region" description="Helical" evidence="4">
    <location>
        <begin position="26"/>
        <end position="46"/>
    </location>
</feature>
<evidence type="ECO:0000256" key="1">
    <source>
        <dbReference type="ARBA" id="ARBA00022741"/>
    </source>
</evidence>
<dbReference type="PANTHER" id="PTHR11361:SF99">
    <property type="entry name" value="DNA MISMATCH REPAIR PROTEIN"/>
    <property type="match status" value="1"/>
</dbReference>
<feature type="transmembrane region" description="Helical" evidence="4">
    <location>
        <begin position="212"/>
        <end position="230"/>
    </location>
</feature>
<keyword evidence="4" id="KW-0812">Transmembrane</keyword>
<keyword evidence="4" id="KW-0472">Membrane</keyword>
<dbReference type="Pfam" id="PF00488">
    <property type="entry name" value="MutS_V"/>
    <property type="match status" value="1"/>
</dbReference>
<keyword evidence="3" id="KW-0238">DNA-binding</keyword>
<dbReference type="SMART" id="SM00534">
    <property type="entry name" value="MUTSac"/>
    <property type="match status" value="1"/>
</dbReference>
<feature type="transmembrane region" description="Helical" evidence="4">
    <location>
        <begin position="52"/>
        <end position="70"/>
    </location>
</feature>
<name>A0ABV8QSR7_9BACT</name>
<keyword evidence="1" id="KW-0547">Nucleotide-binding</keyword>
<dbReference type="SUPFAM" id="SSF48334">
    <property type="entry name" value="DNA repair protein MutS, domain III"/>
    <property type="match status" value="1"/>
</dbReference>
<sequence>MSNRVFYETRLATLQQQLKTHQKRTTTFAVVRLGNVFAIVLLMYFLWSHYQWLAIVSTVILIAIFIRIIYKDVANRAAIKHLQLLITINENELLALDEQYHPFKNGQAFTRHDHFYANDMDIFGAASLYQMINRTTSEIGAATLANWLLQPATIDTITNRQEAIKELSNQQTFTQQIQALGKANFIKNDTIASINKWLQSPNQFLQYKHWQWLRCVLPAISISITALYVVDIITINWWYLSLFIFAAVAFQLNKIIAPIHNQLSHIVDELNILSQSLACIETQTFHSPYLQQLQTQLISQNKTASTQIKQVTKILERLDLRYNVVIAIPLNILLLWHLQQILDLEKWKMNQQAHLDNWLQTLATFEALNSMAVLHFNQPNWCFPVLKQQHFFMKATALGHPLIKSNKRVNNYIDIETAGQIMLITGSNMAGKSTYLRSIGINTILAMAGAPVCASHFELSPVQLISSMRIADNLEESTSTFYAELKKLKTVIEKVNAGEKVLILLDEILRGTNTLDRHTGSKALIQQIIKQKAAAILATHDVDLAALQQQYPHQIMNYHFDAQINGEELFFDYKLKDGVCTNMNASLLMKKIGLDV</sequence>
<dbReference type="PANTHER" id="PTHR11361">
    <property type="entry name" value="DNA MISMATCH REPAIR PROTEIN MUTS FAMILY MEMBER"/>
    <property type="match status" value="1"/>
</dbReference>
<dbReference type="RefSeq" id="WP_379707204.1">
    <property type="nucleotide sequence ID" value="NZ_JBHSCZ010000001.1"/>
</dbReference>
<dbReference type="Gene3D" id="1.10.1420.10">
    <property type="match status" value="1"/>
</dbReference>
<evidence type="ECO:0000256" key="3">
    <source>
        <dbReference type="ARBA" id="ARBA00023125"/>
    </source>
</evidence>
<dbReference type="Gene3D" id="3.40.50.300">
    <property type="entry name" value="P-loop containing nucleotide triphosphate hydrolases"/>
    <property type="match status" value="1"/>
</dbReference>
<accession>A0ABV8QSR7</accession>
<evidence type="ECO:0000256" key="2">
    <source>
        <dbReference type="ARBA" id="ARBA00022840"/>
    </source>
</evidence>
<keyword evidence="7" id="KW-1185">Reference proteome</keyword>
<dbReference type="Proteomes" id="UP001595907">
    <property type="component" value="Unassembled WGS sequence"/>
</dbReference>
<dbReference type="InterPro" id="IPR045076">
    <property type="entry name" value="MutS"/>
</dbReference>
<comment type="caution">
    <text evidence="6">The sequence shown here is derived from an EMBL/GenBank/DDBJ whole genome shotgun (WGS) entry which is preliminary data.</text>
</comment>
<gene>
    <name evidence="6" type="ORF">ACFOWM_03650</name>
</gene>
<keyword evidence="2" id="KW-0067">ATP-binding</keyword>
<proteinExistence type="predicted"/>
<dbReference type="CDD" id="cd03283">
    <property type="entry name" value="ABC_MutS-like"/>
    <property type="match status" value="1"/>
</dbReference>
<evidence type="ECO:0000313" key="7">
    <source>
        <dbReference type="Proteomes" id="UP001595907"/>
    </source>
</evidence>
<evidence type="ECO:0000256" key="4">
    <source>
        <dbReference type="SAM" id="Phobius"/>
    </source>
</evidence>
<feature type="domain" description="DNA mismatch repair proteins mutS family" evidence="5">
    <location>
        <begin position="419"/>
        <end position="594"/>
    </location>
</feature>
<reference evidence="7" key="1">
    <citation type="journal article" date="2019" name="Int. J. Syst. Evol. Microbiol.">
        <title>The Global Catalogue of Microorganisms (GCM) 10K type strain sequencing project: providing services to taxonomists for standard genome sequencing and annotation.</title>
        <authorList>
            <consortium name="The Broad Institute Genomics Platform"/>
            <consortium name="The Broad Institute Genome Sequencing Center for Infectious Disease"/>
            <person name="Wu L."/>
            <person name="Ma J."/>
        </authorList>
    </citation>
    <scope>NUCLEOTIDE SEQUENCE [LARGE SCALE GENOMIC DNA]</scope>
    <source>
        <strain evidence="7">CECT 8289</strain>
    </source>
</reference>
<dbReference type="InterPro" id="IPR000432">
    <property type="entry name" value="DNA_mismatch_repair_MutS_C"/>
</dbReference>
<evidence type="ECO:0000259" key="5">
    <source>
        <dbReference type="SMART" id="SM00534"/>
    </source>
</evidence>
<dbReference type="EMBL" id="JBHSCZ010000001">
    <property type="protein sequence ID" value="MFC4261959.1"/>
    <property type="molecule type" value="Genomic_DNA"/>
</dbReference>
<dbReference type="InterPro" id="IPR036187">
    <property type="entry name" value="DNA_mismatch_repair_MutS_sf"/>
</dbReference>
<evidence type="ECO:0000313" key="6">
    <source>
        <dbReference type="EMBL" id="MFC4261959.1"/>
    </source>
</evidence>
<protein>
    <recommendedName>
        <fullName evidence="5">DNA mismatch repair proteins mutS family domain-containing protein</fullName>
    </recommendedName>
</protein>